<proteinExistence type="predicted"/>
<protein>
    <submittedName>
        <fullName evidence="1">Uncharacterized protein</fullName>
    </submittedName>
</protein>
<dbReference type="EMBL" id="GBRH01261396">
    <property type="protein sequence ID" value="JAD36499.1"/>
    <property type="molecule type" value="Transcribed_RNA"/>
</dbReference>
<reference evidence="1" key="2">
    <citation type="journal article" date="2015" name="Data Brief">
        <title>Shoot transcriptome of the giant reed, Arundo donax.</title>
        <authorList>
            <person name="Barrero R.A."/>
            <person name="Guerrero F.D."/>
            <person name="Moolhuijzen P."/>
            <person name="Goolsby J.A."/>
            <person name="Tidwell J."/>
            <person name="Bellgard S.E."/>
            <person name="Bellgard M.I."/>
        </authorList>
    </citation>
    <scope>NUCLEOTIDE SEQUENCE</scope>
    <source>
        <tissue evidence="1">Shoot tissue taken approximately 20 cm above the soil surface</tissue>
    </source>
</reference>
<evidence type="ECO:0000313" key="1">
    <source>
        <dbReference type="EMBL" id="JAD36499.1"/>
    </source>
</evidence>
<reference evidence="1" key="1">
    <citation type="submission" date="2014-09" db="EMBL/GenBank/DDBJ databases">
        <authorList>
            <person name="Magalhaes I.L.F."/>
            <person name="Oliveira U."/>
            <person name="Santos F.R."/>
            <person name="Vidigal T.H.D.A."/>
            <person name="Brescovit A.D."/>
            <person name="Santos A.J."/>
        </authorList>
    </citation>
    <scope>NUCLEOTIDE SEQUENCE</scope>
    <source>
        <tissue evidence="1">Shoot tissue taken approximately 20 cm above the soil surface</tissue>
    </source>
</reference>
<organism evidence="1">
    <name type="scientific">Arundo donax</name>
    <name type="common">Giant reed</name>
    <name type="synonym">Donax arundinaceus</name>
    <dbReference type="NCBI Taxonomy" id="35708"/>
    <lineage>
        <taxon>Eukaryota</taxon>
        <taxon>Viridiplantae</taxon>
        <taxon>Streptophyta</taxon>
        <taxon>Embryophyta</taxon>
        <taxon>Tracheophyta</taxon>
        <taxon>Spermatophyta</taxon>
        <taxon>Magnoliopsida</taxon>
        <taxon>Liliopsida</taxon>
        <taxon>Poales</taxon>
        <taxon>Poaceae</taxon>
        <taxon>PACMAD clade</taxon>
        <taxon>Arundinoideae</taxon>
        <taxon>Arundineae</taxon>
        <taxon>Arundo</taxon>
    </lineage>
</organism>
<sequence length="24" mass="2527">MRPCMASVVLPPLSCEPAAPNTNK</sequence>
<accession>A0A0A8ZAS7</accession>
<dbReference type="AlphaFoldDB" id="A0A0A8ZAS7"/>
<name>A0A0A8ZAS7_ARUDO</name>